<proteinExistence type="predicted"/>
<dbReference type="Proteomes" id="UP000694382">
    <property type="component" value="Chromosome 14"/>
</dbReference>
<reference evidence="3" key="1">
    <citation type="submission" date="2020-02" db="EMBL/GenBank/DDBJ databases">
        <authorList>
            <person name="Enbody D E."/>
            <person name="Pettersson E M."/>
        </authorList>
    </citation>
    <scope>NUCLEOTIDE SEQUENCE [LARGE SCALE GENOMIC DNA]</scope>
</reference>
<reference evidence="3" key="3">
    <citation type="submission" date="2025-09" db="UniProtKB">
        <authorList>
            <consortium name="Ensembl"/>
        </authorList>
    </citation>
    <scope>IDENTIFICATION</scope>
</reference>
<accession>A0A8C3NEC9</accession>
<accession>A0A8U8BTR6</accession>
<organism evidence="3 4">
    <name type="scientific">Geospiza parvula</name>
    <name type="common">Small tree-finch</name>
    <name type="synonym">Camarhynchus parvulus</name>
    <dbReference type="NCBI Taxonomy" id="87175"/>
    <lineage>
        <taxon>Eukaryota</taxon>
        <taxon>Metazoa</taxon>
        <taxon>Chordata</taxon>
        <taxon>Craniata</taxon>
        <taxon>Vertebrata</taxon>
        <taxon>Euteleostomi</taxon>
        <taxon>Archelosauria</taxon>
        <taxon>Archosauria</taxon>
        <taxon>Dinosauria</taxon>
        <taxon>Saurischia</taxon>
        <taxon>Theropoda</taxon>
        <taxon>Coelurosauria</taxon>
        <taxon>Aves</taxon>
        <taxon>Neognathae</taxon>
        <taxon>Neoaves</taxon>
        <taxon>Telluraves</taxon>
        <taxon>Australaves</taxon>
        <taxon>Passeriformes</taxon>
        <taxon>Thraupidae</taxon>
        <taxon>Camarhynchus</taxon>
    </lineage>
</organism>
<reference evidence="3" key="2">
    <citation type="submission" date="2025-08" db="UniProtKB">
        <authorList>
            <consortium name="Ensembl"/>
        </authorList>
    </citation>
    <scope>IDENTIFICATION</scope>
</reference>
<evidence type="ECO:0000256" key="1">
    <source>
        <dbReference type="SAM" id="MobiDB-lite"/>
    </source>
</evidence>
<dbReference type="Ensembl" id="ENSCPVT00000020797.2">
    <property type="protein sequence ID" value="ENSCPVP00000019909.2"/>
    <property type="gene ID" value="ENSCPVG00000014480.2"/>
</dbReference>
<keyword evidence="4" id="KW-1185">Reference proteome</keyword>
<feature type="region of interest" description="Disordered" evidence="1">
    <location>
        <begin position="318"/>
        <end position="337"/>
    </location>
</feature>
<feature type="compositionally biased region" description="Gly residues" evidence="1">
    <location>
        <begin position="248"/>
        <end position="257"/>
    </location>
</feature>
<feature type="chain" id="PRO_5045270767" evidence="2">
    <location>
        <begin position="19"/>
        <end position="337"/>
    </location>
</feature>
<name>A0A8C3NEC9_GEOPR</name>
<protein>
    <submittedName>
        <fullName evidence="3">Uncharacterized protein</fullName>
    </submittedName>
</protein>
<feature type="region of interest" description="Disordered" evidence="1">
    <location>
        <begin position="229"/>
        <end position="257"/>
    </location>
</feature>
<dbReference type="AlphaFoldDB" id="A0A8C3NEC9"/>
<evidence type="ECO:0000313" key="4">
    <source>
        <dbReference type="Proteomes" id="UP000694382"/>
    </source>
</evidence>
<evidence type="ECO:0000313" key="3">
    <source>
        <dbReference type="Ensembl" id="ENSCPVP00000019909.2"/>
    </source>
</evidence>
<sequence>MNTAPALVCVLLLLSLSALPPVPLLLGHDQLGQVGVQLVLLVDALLLDAVPALLLGDAQRAGDVVPEIQPLLLGQVVACPLTSLQVGDGLVVVFHLHLALAQEEVSLHRLPVQLQRPLAVGQRLVVLLHLQVAQGPVGVVHGHQGVPVLRGQAHVAGGGLGVLAAAEEPVPLLLVLLRAVALLGAAAARAPRARPRRAGPRRAALALLFALHGAARAGAGAAAPLARAAPAAPAPPLRPRTATAPLPGRGGARGRGGAWGRGLLDGAGVGRGLLEGGGASGKGRVAERRAGLMKKEVGPHFGGVVCLGRVDRRRVDKGAELRRGEHRGRGQGRVGVA</sequence>
<evidence type="ECO:0000256" key="2">
    <source>
        <dbReference type="SAM" id="SignalP"/>
    </source>
</evidence>
<keyword evidence="2" id="KW-0732">Signal</keyword>
<feature type="signal peptide" evidence="2">
    <location>
        <begin position="1"/>
        <end position="18"/>
    </location>
</feature>